<feature type="region of interest" description="Disordered" evidence="2">
    <location>
        <begin position="1"/>
        <end position="59"/>
    </location>
</feature>
<feature type="compositionally biased region" description="Basic and acidic residues" evidence="2">
    <location>
        <begin position="7"/>
        <end position="29"/>
    </location>
</feature>
<dbReference type="InterPro" id="IPR050922">
    <property type="entry name" value="LytR/CpsA/Psr_CW_biosynth"/>
</dbReference>
<feature type="transmembrane region" description="Helical" evidence="3">
    <location>
        <begin position="96"/>
        <end position="117"/>
    </location>
</feature>
<dbReference type="InterPro" id="IPR004474">
    <property type="entry name" value="LytR_CpsA_psr"/>
</dbReference>
<dbReference type="AlphaFoldDB" id="A0A1M6JWX3"/>
<feature type="transmembrane region" description="Helical" evidence="3">
    <location>
        <begin position="67"/>
        <end position="89"/>
    </location>
</feature>
<evidence type="ECO:0000313" key="5">
    <source>
        <dbReference type="EMBL" id="SHJ51202.1"/>
    </source>
</evidence>
<evidence type="ECO:0000256" key="3">
    <source>
        <dbReference type="SAM" id="Phobius"/>
    </source>
</evidence>
<dbReference type="Gene3D" id="3.40.630.190">
    <property type="entry name" value="LCP protein"/>
    <property type="match status" value="1"/>
</dbReference>
<organism evidence="5 6">
    <name type="scientific">Hespellia stercorisuis DSM 15480</name>
    <dbReference type="NCBI Taxonomy" id="1121950"/>
    <lineage>
        <taxon>Bacteria</taxon>
        <taxon>Bacillati</taxon>
        <taxon>Bacillota</taxon>
        <taxon>Clostridia</taxon>
        <taxon>Lachnospirales</taxon>
        <taxon>Lachnospiraceae</taxon>
        <taxon>Hespellia</taxon>
    </lineage>
</organism>
<evidence type="ECO:0000256" key="1">
    <source>
        <dbReference type="ARBA" id="ARBA00006068"/>
    </source>
</evidence>
<dbReference type="OrthoDB" id="27330at2"/>
<evidence type="ECO:0000259" key="4">
    <source>
        <dbReference type="Pfam" id="PF03816"/>
    </source>
</evidence>
<dbReference type="PANTHER" id="PTHR33392">
    <property type="entry name" value="POLYISOPRENYL-TEICHOIC ACID--PEPTIDOGLYCAN TEICHOIC ACID TRANSFERASE TAGU"/>
    <property type="match status" value="1"/>
</dbReference>
<comment type="similarity">
    <text evidence="1">Belongs to the LytR/CpsA/Psr (LCP) family.</text>
</comment>
<evidence type="ECO:0000256" key="2">
    <source>
        <dbReference type="SAM" id="MobiDB-lite"/>
    </source>
</evidence>
<dbReference type="RefSeq" id="WP_084533900.1">
    <property type="nucleotide sequence ID" value="NZ_FQZY01000010.1"/>
</dbReference>
<dbReference type="STRING" id="1121950.SAMN02745243_00759"/>
<dbReference type="NCBIfam" id="TIGR00350">
    <property type="entry name" value="lytR_cpsA_psr"/>
    <property type="match status" value="1"/>
</dbReference>
<dbReference type="Gene3D" id="3.40.190.10">
    <property type="entry name" value="Periplasmic binding protein-like II"/>
    <property type="match status" value="1"/>
</dbReference>
<dbReference type="EMBL" id="FQZY01000010">
    <property type="protein sequence ID" value="SHJ51202.1"/>
    <property type="molecule type" value="Genomic_DNA"/>
</dbReference>
<accession>A0A1M6JWX3</accession>
<keyword evidence="3" id="KW-0472">Membrane</keyword>
<keyword evidence="6" id="KW-1185">Reference proteome</keyword>
<feature type="transmembrane region" description="Helical" evidence="3">
    <location>
        <begin position="123"/>
        <end position="144"/>
    </location>
</feature>
<evidence type="ECO:0000313" key="6">
    <source>
        <dbReference type="Proteomes" id="UP000184301"/>
    </source>
</evidence>
<protein>
    <submittedName>
        <fullName evidence="5">Transcriptional attenuator, LytR family</fullName>
    </submittedName>
</protein>
<name>A0A1M6JWX3_9FIRM</name>
<keyword evidence="3" id="KW-1133">Transmembrane helix</keyword>
<dbReference type="PANTHER" id="PTHR33392:SF6">
    <property type="entry name" value="POLYISOPRENYL-TEICHOIC ACID--PEPTIDOGLYCAN TEICHOIC ACID TRANSFERASE TAGU"/>
    <property type="match status" value="1"/>
</dbReference>
<dbReference type="Proteomes" id="UP000184301">
    <property type="component" value="Unassembled WGS sequence"/>
</dbReference>
<dbReference type="Pfam" id="PF03816">
    <property type="entry name" value="LytR_cpsA_psr"/>
    <property type="match status" value="1"/>
</dbReference>
<feature type="domain" description="Cell envelope-related transcriptional attenuator" evidence="4">
    <location>
        <begin position="301"/>
        <end position="450"/>
    </location>
</feature>
<gene>
    <name evidence="5" type="ORF">SAMN02745243_00759</name>
</gene>
<keyword evidence="3" id="KW-0812">Transmembrane</keyword>
<reference evidence="5 6" key="1">
    <citation type="submission" date="2016-11" db="EMBL/GenBank/DDBJ databases">
        <authorList>
            <person name="Jaros S."/>
            <person name="Januszkiewicz K."/>
            <person name="Wedrychowicz H."/>
        </authorList>
    </citation>
    <scope>NUCLEOTIDE SEQUENCE [LARGE SCALE GENOMIC DNA]</scope>
    <source>
        <strain evidence="5 6">DSM 15480</strain>
    </source>
</reference>
<sequence>MGKGSSKRQERENYKKAQEQKKRQLEKRQARNGGNPAKSYTGEPRGRRSGKSSGRSSGGNNEIGKKVGLVLCALQLLASLVFMGSLLVLNMLPNKYLIAVGGVLLVLLILIGISQFLSRKNGIAGKVVSVILIIVLVAGSFYVIRANSAVSKITKSSSDGNYKTDNIVVAVKTEDSAKKIKDAKSYNFGVQYVMKPENTNETVAAINKKLGSEITTTEYQSLPEQANALMNGEVQAIIYNEAYTSLLEDSVEGYSDNVRIIYTNKVKSEVSVEETNATVDDTFTVYISGIDVYGDISTSSRSDVNIIAVVNPTSHQILLVTTPRDYYVQIPGISGGQCDKLTHAGIYGVDASMATLAQLYNTQIDFYSRVNFTSLVQIVDALGGVDVDSPQTFTTSEDSGLVMDVVQGMNHFTGEQALAFSRERQNVEGGDNQRGVDQQLVITAMIKKMLSPAMLTGANGIISSVSGNIDTNMSQEQIQQLIKTQLDTNPTWSIKSVAADGTADEQACFSSGEELLYVTQPNMDTINAIQAEITAVHSGEALTDSATLSGE</sequence>
<proteinExistence type="inferred from homology"/>
<dbReference type="SUPFAM" id="SSF53850">
    <property type="entry name" value="Periplasmic binding protein-like II"/>
    <property type="match status" value="1"/>
</dbReference>